<dbReference type="GO" id="GO:0016746">
    <property type="term" value="F:acyltransferase activity"/>
    <property type="evidence" value="ECO:0007669"/>
    <property type="project" value="UniProtKB-KW"/>
</dbReference>
<keyword evidence="4 8" id="KW-0812">Transmembrane</keyword>
<evidence type="ECO:0000256" key="5">
    <source>
        <dbReference type="ARBA" id="ARBA00022989"/>
    </source>
</evidence>
<dbReference type="InterPro" id="IPR004299">
    <property type="entry name" value="MBOAT_fam"/>
</dbReference>
<evidence type="ECO:0000313" key="10">
    <source>
        <dbReference type="EMBL" id="QOS39915.1"/>
    </source>
</evidence>
<feature type="transmembrane region" description="Helical" evidence="8">
    <location>
        <begin position="328"/>
        <end position="346"/>
    </location>
</feature>
<dbReference type="GO" id="GO:0005886">
    <property type="term" value="C:plasma membrane"/>
    <property type="evidence" value="ECO:0007669"/>
    <property type="project" value="UniProtKB-SubCell"/>
</dbReference>
<dbReference type="InterPro" id="IPR024194">
    <property type="entry name" value="Ac/AlaTfrase_AlgI/DltB"/>
</dbReference>
<feature type="transmembrane region" description="Helical" evidence="8">
    <location>
        <begin position="47"/>
        <end position="67"/>
    </location>
</feature>
<evidence type="ECO:0000313" key="12">
    <source>
        <dbReference type="Proteomes" id="UP000593591"/>
    </source>
</evidence>
<keyword evidence="6 7" id="KW-0472">Membrane</keyword>
<accession>A0A840SCE0</accession>
<dbReference type="EMBL" id="JACHFR010000001">
    <property type="protein sequence ID" value="MBB5218390.1"/>
    <property type="molecule type" value="Genomic_DNA"/>
</dbReference>
<dbReference type="Proteomes" id="UP000593591">
    <property type="component" value="Chromosome"/>
</dbReference>
<dbReference type="PANTHER" id="PTHR13285">
    <property type="entry name" value="ACYLTRANSFERASE"/>
    <property type="match status" value="1"/>
</dbReference>
<comment type="similarity">
    <text evidence="2 7">Belongs to the membrane-bound acyltransferase family.</text>
</comment>
<evidence type="ECO:0000313" key="11">
    <source>
        <dbReference type="Proteomes" id="UP000578697"/>
    </source>
</evidence>
<dbReference type="EMBL" id="CP031517">
    <property type="protein sequence ID" value="QOS39915.1"/>
    <property type="molecule type" value="Genomic_DNA"/>
</dbReference>
<evidence type="ECO:0000256" key="1">
    <source>
        <dbReference type="ARBA" id="ARBA00004651"/>
    </source>
</evidence>
<feature type="transmembrane region" description="Helical" evidence="8">
    <location>
        <begin position="155"/>
        <end position="173"/>
    </location>
</feature>
<dbReference type="PIRSF" id="PIRSF500217">
    <property type="entry name" value="AlgI"/>
    <property type="match status" value="1"/>
</dbReference>
<dbReference type="InterPro" id="IPR051085">
    <property type="entry name" value="MB_O-acyltransferase"/>
</dbReference>
<dbReference type="Proteomes" id="UP000578697">
    <property type="component" value="Unassembled WGS sequence"/>
</dbReference>
<dbReference type="GO" id="GO:0042121">
    <property type="term" value="P:alginic acid biosynthetic process"/>
    <property type="evidence" value="ECO:0007669"/>
    <property type="project" value="InterPro"/>
</dbReference>
<proteinExistence type="inferred from homology"/>
<keyword evidence="7 9" id="KW-0808">Transferase</keyword>
<reference evidence="9 11" key="2">
    <citation type="submission" date="2020-08" db="EMBL/GenBank/DDBJ databases">
        <title>Genomic Encyclopedia of Type Strains, Phase IV (KMG-IV): sequencing the most valuable type-strain genomes for metagenomic binning, comparative biology and taxonomic classification.</title>
        <authorList>
            <person name="Goeker M."/>
        </authorList>
    </citation>
    <scope>NUCLEOTIDE SEQUENCE [LARGE SCALE GENOMIC DNA]</scope>
    <source>
        <strain evidence="9 11">DSM 103679</strain>
    </source>
</reference>
<feature type="transmembrane region" description="Helical" evidence="8">
    <location>
        <begin position="390"/>
        <end position="407"/>
    </location>
</feature>
<protein>
    <submittedName>
        <fullName evidence="9">D-alanyl-lipoteichoic acid acyltransferase DltB (MBOAT superfamily)</fullName>
    </submittedName>
    <submittedName>
        <fullName evidence="10">MBOAT family protein</fullName>
    </submittedName>
</protein>
<evidence type="ECO:0000256" key="8">
    <source>
        <dbReference type="SAM" id="Phobius"/>
    </source>
</evidence>
<dbReference type="Pfam" id="PF03062">
    <property type="entry name" value="MBOAT"/>
    <property type="match status" value="1"/>
</dbReference>
<keyword evidence="7 9" id="KW-0012">Acyltransferase</keyword>
<evidence type="ECO:0000313" key="9">
    <source>
        <dbReference type="EMBL" id="MBB5218390.1"/>
    </source>
</evidence>
<feature type="transmembrane region" description="Helical" evidence="8">
    <location>
        <begin position="449"/>
        <end position="469"/>
    </location>
</feature>
<evidence type="ECO:0000256" key="6">
    <source>
        <dbReference type="ARBA" id="ARBA00023136"/>
    </source>
</evidence>
<sequence>MSFISFTFVFFLAASLILYYIVPKKFQVAVLCTANTVYYCLWNYKNLVFIVFSSLVTFYGAALVESLNKGLKEKKALVSKEDFKILKTSVLHKKRAVLSGMLLLNVGMLILLKYYLVIFSSKSLILPLGISYYTLQTIAYFMDVYNGKYEREHNFFRYYTFVSFFPQLLMGPINRYDKLGIEMSKEHPLEFDNFKRGVTTILYGAMKKYIVADMLVVRISDIFDPAYVNMPGAYIVLGVFMYAVYQYMDFSGGINMVLGIAKLFGLNMQPNFRQPYFSTSIADFWRRWHISLGLWMKDYIFYPLAFTKFMQKITKALNGSGHKHLARSVPAGISNIIVFCLVGVWHGPELHFLLWGLYNGLIIAVSDFMKPFFEKVNAFLHINVKGRAFHVFRIVRTFILVTIGGYFDRITDVSKCMRYMKNSVANFGNLRELFSVSSLSQMFGQVATINSQLMLVLIGCITVFVISILKENKIDVYEKIQSKNIVFRWLFYYVPIILVMISFTFSEADSEFMYAQY</sequence>
<evidence type="ECO:0000256" key="2">
    <source>
        <dbReference type="ARBA" id="ARBA00010323"/>
    </source>
</evidence>
<dbReference type="KEGG" id="trc:DYE49_05385"/>
<evidence type="ECO:0000256" key="3">
    <source>
        <dbReference type="ARBA" id="ARBA00022475"/>
    </source>
</evidence>
<feature type="transmembrane region" description="Helical" evidence="8">
    <location>
        <begin position="124"/>
        <end position="143"/>
    </location>
</feature>
<feature type="transmembrane region" description="Helical" evidence="8">
    <location>
        <begin position="352"/>
        <end position="369"/>
    </location>
</feature>
<dbReference type="AlphaFoldDB" id="A0A840SCE0"/>
<gene>
    <name evidence="10" type="ORF">DYE49_05385</name>
    <name evidence="9" type="ORF">HNP77_000734</name>
</gene>
<feature type="transmembrane region" description="Helical" evidence="8">
    <location>
        <begin position="288"/>
        <end position="307"/>
    </location>
</feature>
<keyword evidence="3 7" id="KW-1003">Cell membrane</keyword>
<evidence type="ECO:0000256" key="4">
    <source>
        <dbReference type="ARBA" id="ARBA00022692"/>
    </source>
</evidence>
<feature type="transmembrane region" description="Helical" evidence="8">
    <location>
        <begin position="226"/>
        <end position="245"/>
    </location>
</feature>
<comment type="subcellular location">
    <subcellularLocation>
        <location evidence="1">Cell membrane</location>
        <topology evidence="1">Multi-pass membrane protein</topology>
    </subcellularLocation>
</comment>
<keyword evidence="5 8" id="KW-1133">Transmembrane helix</keyword>
<name>A0A840SCE0_9SPIR</name>
<dbReference type="RefSeq" id="WP_184651809.1">
    <property type="nucleotide sequence ID" value="NZ_JACHFR010000001.1"/>
</dbReference>
<dbReference type="PIRSF" id="PIRSF016636">
    <property type="entry name" value="AlgI_DltB"/>
    <property type="match status" value="1"/>
</dbReference>
<feature type="transmembrane region" description="Helical" evidence="8">
    <location>
        <begin position="490"/>
        <end position="508"/>
    </location>
</feature>
<feature type="transmembrane region" description="Helical" evidence="8">
    <location>
        <begin position="96"/>
        <end position="118"/>
    </location>
</feature>
<dbReference type="PANTHER" id="PTHR13285:SF18">
    <property type="entry name" value="PROTEIN-CYSTEINE N-PALMITOYLTRANSFERASE RASP"/>
    <property type="match status" value="1"/>
</dbReference>
<evidence type="ECO:0000256" key="7">
    <source>
        <dbReference type="PIRNR" id="PIRNR016636"/>
    </source>
</evidence>
<dbReference type="InterPro" id="IPR028362">
    <property type="entry name" value="AlgI"/>
</dbReference>
<organism evidence="9 11">
    <name type="scientific">Treponema rectale</name>
    <dbReference type="NCBI Taxonomy" id="744512"/>
    <lineage>
        <taxon>Bacteria</taxon>
        <taxon>Pseudomonadati</taxon>
        <taxon>Spirochaetota</taxon>
        <taxon>Spirochaetia</taxon>
        <taxon>Spirochaetales</taxon>
        <taxon>Treponemataceae</taxon>
        <taxon>Treponema</taxon>
    </lineage>
</organism>
<keyword evidence="11" id="KW-1185">Reference proteome</keyword>
<reference evidence="10 12" key="1">
    <citation type="submission" date="2018-08" db="EMBL/GenBank/DDBJ databases">
        <title>The first complete genome of Treponema rectale (CHPAT), a commensal spirochete of the bovine rectum.</title>
        <authorList>
            <person name="Staton G.J."/>
            <person name="Clegg S.R."/>
            <person name="Carter S.D."/>
            <person name="Radford A.D."/>
            <person name="Darby A."/>
            <person name="Hall N."/>
            <person name="Birtles R.J."/>
            <person name="Evans N.J."/>
        </authorList>
    </citation>
    <scope>NUCLEOTIDE SEQUENCE [LARGE SCALE GENOMIC DNA]</scope>
    <source>
        <strain evidence="10 12">CHPA</strain>
    </source>
</reference>